<dbReference type="PANTHER" id="PTHR24321:SF8">
    <property type="entry name" value="ESTRADIOL 17-BETA-DEHYDROGENASE 8-RELATED"/>
    <property type="match status" value="1"/>
</dbReference>
<dbReference type="PANTHER" id="PTHR24321">
    <property type="entry name" value="DEHYDROGENASES, SHORT CHAIN"/>
    <property type="match status" value="1"/>
</dbReference>
<dbReference type="PRINTS" id="PR00080">
    <property type="entry name" value="SDRFAMILY"/>
</dbReference>
<evidence type="ECO:0000313" key="4">
    <source>
        <dbReference type="Proteomes" id="UP000460221"/>
    </source>
</evidence>
<dbReference type="InterPro" id="IPR036291">
    <property type="entry name" value="NAD(P)-bd_dom_sf"/>
</dbReference>
<dbReference type="Pfam" id="PF13561">
    <property type="entry name" value="adh_short_C2"/>
    <property type="match status" value="1"/>
</dbReference>
<dbReference type="PROSITE" id="PS00061">
    <property type="entry name" value="ADH_SHORT"/>
    <property type="match status" value="1"/>
</dbReference>
<comment type="caution">
    <text evidence="3">The sequence shown here is derived from an EMBL/GenBank/DDBJ whole genome shotgun (WGS) entry which is preliminary data.</text>
</comment>
<dbReference type="FunFam" id="3.40.50.720:FF:000084">
    <property type="entry name" value="Short-chain dehydrogenase reductase"/>
    <property type="match status" value="1"/>
</dbReference>
<evidence type="ECO:0000256" key="2">
    <source>
        <dbReference type="ARBA" id="ARBA00023002"/>
    </source>
</evidence>
<protein>
    <submittedName>
        <fullName evidence="3">Glucose 1-dehydrogenase</fullName>
        <ecNumber evidence="3">1.1.1.47</ecNumber>
    </submittedName>
</protein>
<organism evidence="3 4">
    <name type="scientific">Nakamurella alba</name>
    <dbReference type="NCBI Taxonomy" id="2665158"/>
    <lineage>
        <taxon>Bacteria</taxon>
        <taxon>Bacillati</taxon>
        <taxon>Actinomycetota</taxon>
        <taxon>Actinomycetes</taxon>
        <taxon>Nakamurellales</taxon>
        <taxon>Nakamurellaceae</taxon>
        <taxon>Nakamurella</taxon>
    </lineage>
</organism>
<comment type="similarity">
    <text evidence="1">Belongs to the short-chain dehydrogenases/reductases (SDR) family.</text>
</comment>
<name>A0A7K1FEM6_9ACTN</name>
<dbReference type="InterPro" id="IPR002347">
    <property type="entry name" value="SDR_fam"/>
</dbReference>
<proteinExistence type="inferred from homology"/>
<dbReference type="InterPro" id="IPR020904">
    <property type="entry name" value="Sc_DH/Rdtase_CS"/>
</dbReference>
<dbReference type="Proteomes" id="UP000460221">
    <property type="component" value="Unassembled WGS sequence"/>
</dbReference>
<dbReference type="RefSeq" id="WP_154766601.1">
    <property type="nucleotide sequence ID" value="NZ_WLYK01000001.1"/>
</dbReference>
<evidence type="ECO:0000256" key="1">
    <source>
        <dbReference type="ARBA" id="ARBA00006484"/>
    </source>
</evidence>
<dbReference type="Gene3D" id="3.40.50.720">
    <property type="entry name" value="NAD(P)-binding Rossmann-like Domain"/>
    <property type="match status" value="1"/>
</dbReference>
<gene>
    <name evidence="3" type="ORF">GIS00_01180</name>
</gene>
<reference evidence="3 4" key="1">
    <citation type="submission" date="2019-11" db="EMBL/GenBank/DDBJ databases">
        <authorList>
            <person name="Jiang L.-Q."/>
        </authorList>
    </citation>
    <scope>NUCLEOTIDE SEQUENCE [LARGE SCALE GENOMIC DNA]</scope>
    <source>
        <strain evidence="3 4">YIM 132087</strain>
    </source>
</reference>
<dbReference type="NCBIfam" id="NF005559">
    <property type="entry name" value="PRK07231.1"/>
    <property type="match status" value="1"/>
</dbReference>
<dbReference type="EMBL" id="WLYK01000001">
    <property type="protein sequence ID" value="MTD12557.1"/>
    <property type="molecule type" value="Genomic_DNA"/>
</dbReference>
<sequence>MDQPGHPAPRPSLGALLSLQGRTAVVTGAGRGIGAAIADRLAEAGADVLLADLDGTAVEQGAAELRQRWGTRCTGHELDVRNPRSVDALAALADGPDGRLRIWVNNAGIYPAAALAELELEQWQQVQDINATGTFLGARAAARRMTGHPDRHGHVIVNLSSVAGLTGRPRMASYVAAKHAVSGLTRALAVELGPSGIRVVAVAPGFVDTQAFRERASTPAGARQNAMASADLGNAVPLGRAASADDVARVVLWAVSDLASYVSGVVLPIDGGMLAR</sequence>
<accession>A0A7K1FEM6</accession>
<dbReference type="EC" id="1.1.1.47" evidence="3"/>
<dbReference type="CDD" id="cd05233">
    <property type="entry name" value="SDR_c"/>
    <property type="match status" value="1"/>
</dbReference>
<dbReference type="AlphaFoldDB" id="A0A7K1FEM6"/>
<dbReference type="PRINTS" id="PR00081">
    <property type="entry name" value="GDHRDH"/>
</dbReference>
<evidence type="ECO:0000313" key="3">
    <source>
        <dbReference type="EMBL" id="MTD12557.1"/>
    </source>
</evidence>
<dbReference type="SUPFAM" id="SSF51735">
    <property type="entry name" value="NAD(P)-binding Rossmann-fold domains"/>
    <property type="match status" value="1"/>
</dbReference>
<keyword evidence="2 3" id="KW-0560">Oxidoreductase</keyword>
<keyword evidence="4" id="KW-1185">Reference proteome</keyword>
<dbReference type="GO" id="GO:0047936">
    <property type="term" value="F:glucose 1-dehydrogenase [NAD(P)+] activity"/>
    <property type="evidence" value="ECO:0007669"/>
    <property type="project" value="UniProtKB-EC"/>
</dbReference>